<evidence type="ECO:0000313" key="4">
    <source>
        <dbReference type="Proteomes" id="UP000539146"/>
    </source>
</evidence>
<evidence type="ECO:0000256" key="1">
    <source>
        <dbReference type="SAM" id="MobiDB-lite"/>
    </source>
</evidence>
<evidence type="ECO:0000259" key="2">
    <source>
        <dbReference type="Pfam" id="PF00535"/>
    </source>
</evidence>
<dbReference type="GO" id="GO:0016740">
    <property type="term" value="F:transferase activity"/>
    <property type="evidence" value="ECO:0007669"/>
    <property type="project" value="UniProtKB-KW"/>
</dbReference>
<dbReference type="InterPro" id="IPR050834">
    <property type="entry name" value="Glycosyltransf_2"/>
</dbReference>
<proteinExistence type="predicted"/>
<feature type="compositionally biased region" description="Basic and acidic residues" evidence="1">
    <location>
        <begin position="134"/>
        <end position="150"/>
    </location>
</feature>
<feature type="region of interest" description="Disordered" evidence="1">
    <location>
        <begin position="1"/>
        <end position="76"/>
    </location>
</feature>
<dbReference type="PANTHER" id="PTHR43685">
    <property type="entry name" value="GLYCOSYLTRANSFERASE"/>
    <property type="match status" value="1"/>
</dbReference>
<dbReference type="InterPro" id="IPR029044">
    <property type="entry name" value="Nucleotide-diphossugar_trans"/>
</dbReference>
<dbReference type="AlphaFoldDB" id="A0A850DSZ4"/>
<gene>
    <name evidence="3" type="ORF">HP467_01180</name>
</gene>
<protein>
    <submittedName>
        <fullName evidence="3">Glycosyltransferase family 2 protein</fullName>
    </submittedName>
</protein>
<sequence>MRVRGRDRRRRRDVRRRLLGGPGRDPALRPGAPRRCRRREGHPVRPGRRQRRHHHRPEPRQPRAEPAVQRHPRHPVQRPLLRLQRLLGRHAAGDRAAVLDAAEAAGRLDAVGRRVRDRDRADVPVVGRRTAHRRGAEPREAARARGEQPQRRHGRHPRPDVDRARAAAGLRAPCRVGCAGGGCAGGGCAGGAARGGARTGVGARAGGRARVAGRGARGGRRVTRVAVVVCAYTQLRWGDLQDSVESARRQPEHPEVVLVIDHEPELLARARARWPELLVLENAEDRGLSGARNTGVAATDADVVAFLDDDATADPDWLGHMLAALEDPAVVGVGGRATPSWPSTTGSGPYVDELLWIVGCSYTGLPETAGDVRNVIGSSMAFRRESILRAGGFRSGIGRVGNQPLGCEETELCIRIAAVQPGARIRHEPRSNVSHRVSADRVGMRYLLRRSYYEGISKAVLARRVGTGDALASESTYLTRVIPRAVLRELRAVGRGGLARAATVVASVATTVLGYAVGRLLGGVVVAAPAPRPVADPVGTR</sequence>
<dbReference type="Pfam" id="PF00535">
    <property type="entry name" value="Glycos_transf_2"/>
    <property type="match status" value="1"/>
</dbReference>
<dbReference type="SUPFAM" id="SSF53448">
    <property type="entry name" value="Nucleotide-diphospho-sugar transferases"/>
    <property type="match status" value="1"/>
</dbReference>
<comment type="caution">
    <text evidence="3">The sequence shown here is derived from an EMBL/GenBank/DDBJ whole genome shotgun (WGS) entry which is preliminary data.</text>
</comment>
<dbReference type="Proteomes" id="UP000539146">
    <property type="component" value="Unassembled WGS sequence"/>
</dbReference>
<accession>A0A850DSZ4</accession>
<name>A0A850DSZ4_9MICO</name>
<evidence type="ECO:0000313" key="3">
    <source>
        <dbReference type="EMBL" id="NUU26732.1"/>
    </source>
</evidence>
<dbReference type="EMBL" id="JABMCG010000055">
    <property type="protein sequence ID" value="NUU26732.1"/>
    <property type="molecule type" value="Genomic_DNA"/>
</dbReference>
<organism evidence="3 4">
    <name type="scientific">Curtobacterium citreum</name>
    <dbReference type="NCBI Taxonomy" id="2036"/>
    <lineage>
        <taxon>Bacteria</taxon>
        <taxon>Bacillati</taxon>
        <taxon>Actinomycetota</taxon>
        <taxon>Actinomycetes</taxon>
        <taxon>Micrococcales</taxon>
        <taxon>Microbacteriaceae</taxon>
        <taxon>Curtobacterium</taxon>
    </lineage>
</organism>
<feature type="domain" description="Glycosyltransferase 2-like" evidence="2">
    <location>
        <begin position="227"/>
        <end position="387"/>
    </location>
</feature>
<dbReference type="PANTHER" id="PTHR43685:SF3">
    <property type="entry name" value="SLR2126 PROTEIN"/>
    <property type="match status" value="1"/>
</dbReference>
<keyword evidence="3" id="KW-0808">Transferase</keyword>
<feature type="region of interest" description="Disordered" evidence="1">
    <location>
        <begin position="115"/>
        <end position="163"/>
    </location>
</feature>
<dbReference type="InterPro" id="IPR001173">
    <property type="entry name" value="Glyco_trans_2-like"/>
</dbReference>
<dbReference type="Gene3D" id="3.90.550.10">
    <property type="entry name" value="Spore Coat Polysaccharide Biosynthesis Protein SpsA, Chain A"/>
    <property type="match status" value="1"/>
</dbReference>
<reference evidence="3 4" key="1">
    <citation type="submission" date="2020-05" db="EMBL/GenBank/DDBJ databases">
        <title>Genome Sequencing of Type Strains.</title>
        <authorList>
            <person name="Lemaire J.F."/>
            <person name="Inderbitzin P."/>
            <person name="Gregorio O.A."/>
            <person name="Collins S.B."/>
            <person name="Wespe N."/>
            <person name="Knight-Connoni V."/>
        </authorList>
    </citation>
    <scope>NUCLEOTIDE SEQUENCE [LARGE SCALE GENOMIC DNA]</scope>
    <source>
        <strain evidence="3 4">DSM 20512</strain>
    </source>
</reference>
<feature type="compositionally biased region" description="Basic residues" evidence="1">
    <location>
        <begin position="32"/>
        <end position="57"/>
    </location>
</feature>
<feature type="compositionally biased region" description="Basic residues" evidence="1">
    <location>
        <begin position="1"/>
        <end position="18"/>
    </location>
</feature>